<keyword evidence="2" id="KW-1133">Transmembrane helix</keyword>
<name>A0A8H4EK56_GIGMA</name>
<evidence type="ECO:0000256" key="2">
    <source>
        <dbReference type="SAM" id="Phobius"/>
    </source>
</evidence>
<feature type="transmembrane region" description="Helical" evidence="2">
    <location>
        <begin position="20"/>
        <end position="41"/>
    </location>
</feature>
<organism evidence="3 4">
    <name type="scientific">Gigaspora margarita</name>
    <dbReference type="NCBI Taxonomy" id="4874"/>
    <lineage>
        <taxon>Eukaryota</taxon>
        <taxon>Fungi</taxon>
        <taxon>Fungi incertae sedis</taxon>
        <taxon>Mucoromycota</taxon>
        <taxon>Glomeromycotina</taxon>
        <taxon>Glomeromycetes</taxon>
        <taxon>Diversisporales</taxon>
        <taxon>Gigasporaceae</taxon>
        <taxon>Gigaspora</taxon>
    </lineage>
</organism>
<evidence type="ECO:0000256" key="1">
    <source>
        <dbReference type="SAM" id="Coils"/>
    </source>
</evidence>
<dbReference type="OrthoDB" id="2441027at2759"/>
<keyword evidence="3" id="KW-0675">Receptor</keyword>
<gene>
    <name evidence="3" type="ORF">F8M41_019883</name>
</gene>
<keyword evidence="4" id="KW-1185">Reference proteome</keyword>
<dbReference type="EMBL" id="WTPW01000530">
    <property type="protein sequence ID" value="KAF0501891.1"/>
    <property type="molecule type" value="Genomic_DNA"/>
</dbReference>
<keyword evidence="2" id="KW-0472">Membrane</keyword>
<comment type="caution">
    <text evidence="3">The sequence shown here is derived from an EMBL/GenBank/DDBJ whole genome shotgun (WGS) entry which is preliminary data.</text>
</comment>
<feature type="coiled-coil region" evidence="1">
    <location>
        <begin position="181"/>
        <end position="236"/>
    </location>
</feature>
<dbReference type="AlphaFoldDB" id="A0A8H4EK56"/>
<proteinExistence type="predicted"/>
<accession>A0A8H4EK56</accession>
<protein>
    <submittedName>
        <fullName evidence="3">Transient receptor potential cation channel subfamily a member 1-like</fullName>
    </submittedName>
</protein>
<keyword evidence="2" id="KW-0812">Transmembrane</keyword>
<feature type="transmembrane region" description="Helical" evidence="2">
    <location>
        <begin position="53"/>
        <end position="71"/>
    </location>
</feature>
<reference evidence="3 4" key="1">
    <citation type="journal article" date="2019" name="Environ. Microbiol.">
        <title>At the nexus of three kingdoms: the genome of the mycorrhizal fungus Gigaspora margarita provides insights into plant, endobacterial and fungal interactions.</title>
        <authorList>
            <person name="Venice F."/>
            <person name="Ghignone S."/>
            <person name="Salvioli di Fossalunga A."/>
            <person name="Amselem J."/>
            <person name="Novero M."/>
            <person name="Xianan X."/>
            <person name="Sedzielewska Toro K."/>
            <person name="Morin E."/>
            <person name="Lipzen A."/>
            <person name="Grigoriev I.V."/>
            <person name="Henrissat B."/>
            <person name="Martin F.M."/>
            <person name="Bonfante P."/>
        </authorList>
    </citation>
    <scope>NUCLEOTIDE SEQUENCE [LARGE SCALE GENOMIC DNA]</scope>
    <source>
        <strain evidence="3 4">BEG34</strain>
    </source>
</reference>
<dbReference type="Proteomes" id="UP000439903">
    <property type="component" value="Unassembled WGS sequence"/>
</dbReference>
<evidence type="ECO:0000313" key="4">
    <source>
        <dbReference type="Proteomes" id="UP000439903"/>
    </source>
</evidence>
<keyword evidence="1" id="KW-0175">Coiled coil</keyword>
<evidence type="ECO:0000313" key="3">
    <source>
        <dbReference type="EMBL" id="KAF0501891.1"/>
    </source>
</evidence>
<sequence length="243" mass="28680">MLCFLIVATIKGLSNNTQNLLLIATIILGFLHLIFEIRQFIYSPLSWITDVWNYFDIGAILFPVLTSIDWLQSSTTPIWAVTISILLLELKFITFFCAIEFGGTHWAMIIGIISEIELFYMLPYQCRKNNWFPEIIFYRFSLDKLYDIISKIKNNNWDDTIEKPFLSNSLLKIVDIDKTEIEEVTQKAADNEKIIQKLEHNEKMIQKLTENENKLIQKLEDNEKIIQELKKFLMKELELREME</sequence>